<comment type="caution">
    <text evidence="1">The sequence shown here is derived from an EMBL/GenBank/DDBJ whole genome shotgun (WGS) entry which is preliminary data.</text>
</comment>
<sequence>MAETKIGMPSMGGIQSSLMDYAVGLGGGIIYSISQALTGSGLLGGLIGAGIAGSVVKGTRGTAIATILGFQSIVGSIGQAKAAPSGNGEVM</sequence>
<protein>
    <submittedName>
        <fullName evidence="1">Uncharacterized protein</fullName>
    </submittedName>
</protein>
<name>A0A0F9MKB0_9ZZZZ</name>
<organism evidence="1">
    <name type="scientific">marine sediment metagenome</name>
    <dbReference type="NCBI Taxonomy" id="412755"/>
    <lineage>
        <taxon>unclassified sequences</taxon>
        <taxon>metagenomes</taxon>
        <taxon>ecological metagenomes</taxon>
    </lineage>
</organism>
<accession>A0A0F9MKB0</accession>
<dbReference type="EMBL" id="LAZR01008675">
    <property type="protein sequence ID" value="KKM77225.1"/>
    <property type="molecule type" value="Genomic_DNA"/>
</dbReference>
<proteinExistence type="predicted"/>
<dbReference type="AlphaFoldDB" id="A0A0F9MKB0"/>
<reference evidence="1" key="1">
    <citation type="journal article" date="2015" name="Nature">
        <title>Complex archaea that bridge the gap between prokaryotes and eukaryotes.</title>
        <authorList>
            <person name="Spang A."/>
            <person name="Saw J.H."/>
            <person name="Jorgensen S.L."/>
            <person name="Zaremba-Niedzwiedzka K."/>
            <person name="Martijn J."/>
            <person name="Lind A.E."/>
            <person name="van Eijk R."/>
            <person name="Schleper C."/>
            <person name="Guy L."/>
            <person name="Ettema T.J."/>
        </authorList>
    </citation>
    <scope>NUCLEOTIDE SEQUENCE</scope>
</reference>
<evidence type="ECO:0000313" key="1">
    <source>
        <dbReference type="EMBL" id="KKM77225.1"/>
    </source>
</evidence>
<gene>
    <name evidence="1" type="ORF">LCGC14_1372170</name>
</gene>